<reference evidence="2 3" key="1">
    <citation type="submission" date="2023-04" db="EMBL/GenBank/DDBJ databases">
        <title>Luteimonas sp. M1R5S18.</title>
        <authorList>
            <person name="Sun J.-Q."/>
        </authorList>
    </citation>
    <scope>NUCLEOTIDE SEQUENCE [LARGE SCALE GENOMIC DNA]</scope>
    <source>
        <strain evidence="2 3">M1R5S18</strain>
    </source>
</reference>
<dbReference type="RefSeq" id="WP_280602997.1">
    <property type="nucleotide sequence ID" value="NZ_JARXRN010000028.1"/>
</dbReference>
<name>A0ABT6JN23_9GAMM</name>
<accession>A0ABT6JN23</accession>
<proteinExistence type="predicted"/>
<dbReference type="EMBL" id="JARXRN010000028">
    <property type="protein sequence ID" value="MDH5832057.1"/>
    <property type="molecule type" value="Genomic_DNA"/>
</dbReference>
<sequence length="54" mass="6038">MSKTPDRHEERSGYPEKQPLDGDDARKSGARKQPNPDEGGLDRDPEQDGTNEDD</sequence>
<gene>
    <name evidence="2" type="ORF">QFW80_16185</name>
</gene>
<feature type="region of interest" description="Disordered" evidence="1">
    <location>
        <begin position="1"/>
        <end position="54"/>
    </location>
</feature>
<keyword evidence="3" id="KW-1185">Reference proteome</keyword>
<comment type="caution">
    <text evidence="2">The sequence shown here is derived from an EMBL/GenBank/DDBJ whole genome shotgun (WGS) entry which is preliminary data.</text>
</comment>
<dbReference type="Proteomes" id="UP001156831">
    <property type="component" value="Unassembled WGS sequence"/>
</dbReference>
<evidence type="ECO:0000313" key="3">
    <source>
        <dbReference type="Proteomes" id="UP001156831"/>
    </source>
</evidence>
<evidence type="ECO:0000313" key="2">
    <source>
        <dbReference type="EMBL" id="MDH5832057.1"/>
    </source>
</evidence>
<protein>
    <submittedName>
        <fullName evidence="2">Uncharacterized protein</fullName>
    </submittedName>
</protein>
<evidence type="ECO:0000256" key="1">
    <source>
        <dbReference type="SAM" id="MobiDB-lite"/>
    </source>
</evidence>
<feature type="compositionally biased region" description="Basic and acidic residues" evidence="1">
    <location>
        <begin position="1"/>
        <end position="27"/>
    </location>
</feature>
<organism evidence="2 3">
    <name type="scientific">Luteimonas rhizosphaericola</name>
    <dbReference type="NCBI Taxonomy" id="3042024"/>
    <lineage>
        <taxon>Bacteria</taxon>
        <taxon>Pseudomonadati</taxon>
        <taxon>Pseudomonadota</taxon>
        <taxon>Gammaproteobacteria</taxon>
        <taxon>Lysobacterales</taxon>
        <taxon>Lysobacteraceae</taxon>
        <taxon>Luteimonas</taxon>
    </lineage>
</organism>